<reference evidence="2 3" key="2">
    <citation type="submission" date="2018-11" db="EMBL/GenBank/DDBJ databases">
        <authorList>
            <consortium name="Pathogen Informatics"/>
        </authorList>
    </citation>
    <scope>NUCLEOTIDE SEQUENCE [LARGE SCALE GENOMIC DNA]</scope>
    <source>
        <strain evidence="2 3">Costa Rica</strain>
    </source>
</reference>
<dbReference type="STRING" id="334426.A0A0R3PHI9"/>
<dbReference type="CDD" id="cd00303">
    <property type="entry name" value="retropepsin_like"/>
    <property type="match status" value="1"/>
</dbReference>
<reference evidence="4" key="1">
    <citation type="submission" date="2017-02" db="UniProtKB">
        <authorList>
            <consortium name="WormBaseParasite"/>
        </authorList>
    </citation>
    <scope>IDENTIFICATION</scope>
</reference>
<accession>A0A0R3PHI9</accession>
<sequence length="583" mass="66867">MVSLTGSVTDITLAFIQESLQRLEEGAAAIEKATQKVESALNDFAIKLQEIHPDLPNVETAFEESVADSEQAIANAFEYVTILHARIKGFKAYIERSQDDTTTNKWNDASSMQTAIIKNLELPTILIPAFNGDTWEWDNFWEFFNTNIHSQKASDLQKFNFLISSLKGEPLQAIKKFQISKENYQKAIDFLIKKYGNPEELILQLFDKLDKTAPRSYALYEQRTLLDHIQAIILQLIEKGENVNNQCMYKKVLSKFPIETQRKVLSKKTTTEELFDMQLLLQFLEEIISNEELISRYTTNGRSIPTTKTNFDSKAKQWKPQYSMLSCMYCKGNHKSLYCDKYRTPQERSQYLQKNGLCYICASSSHNTFQCSKPSCYRCQKRHHTSCCFYSQKEKPLTLSPKREEIKKDVKDNKEKLKDRKSTTKINQVGQGAATEEETSTLLNKTLQSTFLPTGEMTVIDPTTKRLKKISVLLDTGAELSFIDEKLAQELRLLTIGKTKLRLHTFGSDEIKENISRKVPLEVWDADGHQVSLFLFTHDGITKPFKPAPICPEDVNFIRKHNLQIEVNKNQSKIKPSILLGCD</sequence>
<dbReference type="WBParaSite" id="ACOC_0000381601-mRNA-1">
    <property type="protein sequence ID" value="ACOC_0000381601-mRNA-1"/>
    <property type="gene ID" value="ACOC_0000381601"/>
</dbReference>
<dbReference type="EMBL" id="UYYA01001451">
    <property type="protein sequence ID" value="VDM55402.1"/>
    <property type="molecule type" value="Genomic_DNA"/>
</dbReference>
<dbReference type="AlphaFoldDB" id="A0A0R3PHI9"/>
<proteinExistence type="predicted"/>
<feature type="coiled-coil region" evidence="1">
    <location>
        <begin position="13"/>
        <end position="43"/>
    </location>
</feature>
<gene>
    <name evidence="2" type="ORF">ACOC_LOCUS3817</name>
</gene>
<protein>
    <submittedName>
        <fullName evidence="4">Peptidase A2 domain-containing protein</fullName>
    </submittedName>
</protein>
<dbReference type="SUPFAM" id="SSF50630">
    <property type="entry name" value="Acid proteases"/>
    <property type="match status" value="1"/>
</dbReference>
<dbReference type="PANTHER" id="PTHR47331">
    <property type="entry name" value="PHD-TYPE DOMAIN-CONTAINING PROTEIN"/>
    <property type="match status" value="1"/>
</dbReference>
<keyword evidence="1" id="KW-0175">Coiled coil</keyword>
<dbReference type="PANTHER" id="PTHR47331:SF1">
    <property type="entry name" value="GAG-LIKE PROTEIN"/>
    <property type="match status" value="1"/>
</dbReference>
<keyword evidence="3" id="KW-1185">Reference proteome</keyword>
<dbReference type="OMA" id="INTMINF"/>
<evidence type="ECO:0000313" key="4">
    <source>
        <dbReference type="WBParaSite" id="ACOC_0000381601-mRNA-1"/>
    </source>
</evidence>
<dbReference type="InterPro" id="IPR021109">
    <property type="entry name" value="Peptidase_aspartic_dom_sf"/>
</dbReference>
<dbReference type="Pfam" id="PF03564">
    <property type="entry name" value="DUF1759"/>
    <property type="match status" value="1"/>
</dbReference>
<organism evidence="4">
    <name type="scientific">Angiostrongylus costaricensis</name>
    <name type="common">Nematode worm</name>
    <dbReference type="NCBI Taxonomy" id="334426"/>
    <lineage>
        <taxon>Eukaryota</taxon>
        <taxon>Metazoa</taxon>
        <taxon>Ecdysozoa</taxon>
        <taxon>Nematoda</taxon>
        <taxon>Chromadorea</taxon>
        <taxon>Rhabditida</taxon>
        <taxon>Rhabditina</taxon>
        <taxon>Rhabditomorpha</taxon>
        <taxon>Strongyloidea</taxon>
        <taxon>Metastrongylidae</taxon>
        <taxon>Angiostrongylus</taxon>
    </lineage>
</organism>
<dbReference type="Proteomes" id="UP000267027">
    <property type="component" value="Unassembled WGS sequence"/>
</dbReference>
<dbReference type="OrthoDB" id="5869984at2759"/>
<evidence type="ECO:0000256" key="1">
    <source>
        <dbReference type="SAM" id="Coils"/>
    </source>
</evidence>
<name>A0A0R3PHI9_ANGCS</name>
<dbReference type="InterPro" id="IPR005312">
    <property type="entry name" value="DUF1759"/>
</dbReference>
<dbReference type="Gene3D" id="2.40.70.10">
    <property type="entry name" value="Acid Proteases"/>
    <property type="match status" value="1"/>
</dbReference>
<evidence type="ECO:0000313" key="3">
    <source>
        <dbReference type="Proteomes" id="UP000267027"/>
    </source>
</evidence>
<evidence type="ECO:0000313" key="2">
    <source>
        <dbReference type="EMBL" id="VDM55402.1"/>
    </source>
</evidence>